<keyword evidence="2" id="KW-1185">Reference proteome</keyword>
<reference evidence="1" key="1">
    <citation type="submission" date="2022-11" db="EMBL/GenBank/DDBJ databases">
        <title>Genome Sequence of Boeremia exigua.</title>
        <authorList>
            <person name="Buettner E."/>
        </authorList>
    </citation>
    <scope>NUCLEOTIDE SEQUENCE</scope>
    <source>
        <strain evidence="1">CU02</strain>
    </source>
</reference>
<proteinExistence type="predicted"/>
<evidence type="ECO:0000313" key="2">
    <source>
        <dbReference type="Proteomes" id="UP001153331"/>
    </source>
</evidence>
<dbReference type="EMBL" id="JAPHNI010000496">
    <property type="protein sequence ID" value="KAJ8110475.1"/>
    <property type="molecule type" value="Genomic_DNA"/>
</dbReference>
<comment type="caution">
    <text evidence="1">The sequence shown here is derived from an EMBL/GenBank/DDBJ whole genome shotgun (WGS) entry which is preliminary data.</text>
</comment>
<gene>
    <name evidence="1" type="ORF">OPT61_g6695</name>
</gene>
<protein>
    <submittedName>
        <fullName evidence="1">Uncharacterized protein</fullName>
    </submittedName>
</protein>
<dbReference type="Proteomes" id="UP001153331">
    <property type="component" value="Unassembled WGS sequence"/>
</dbReference>
<sequence>MYKPRTGLEWTFIGITATQAIGTSVLEIAVVARYFDWINPVVYQVPRSYVIPVNFAVFVLGNVYFAGLAFDALRARNNLQLFGICLFNIGILAFSIMRYEQTQETAAALATQHALGNRPFVKADVSFWPKIHPALIVSSILVGVLLVVMKLDLYFIIAFIITYGLVDVHYEMPEFPLIIAIIPLLLAQMGMTVYFTKRENKLGAIAAIILRLGEIAFLISRILILNGVPKSMRSQTLLKNEMLLFAGFSLTLATAAFLIATLCMFNFNHGLRPLLLNSAWKQGQYEFRPIHAQARLSARLELD</sequence>
<organism evidence="1 2">
    <name type="scientific">Boeremia exigua</name>
    <dbReference type="NCBI Taxonomy" id="749465"/>
    <lineage>
        <taxon>Eukaryota</taxon>
        <taxon>Fungi</taxon>
        <taxon>Dikarya</taxon>
        <taxon>Ascomycota</taxon>
        <taxon>Pezizomycotina</taxon>
        <taxon>Dothideomycetes</taxon>
        <taxon>Pleosporomycetidae</taxon>
        <taxon>Pleosporales</taxon>
        <taxon>Pleosporineae</taxon>
        <taxon>Didymellaceae</taxon>
        <taxon>Boeremia</taxon>
    </lineage>
</organism>
<name>A0ACC2I5P5_9PLEO</name>
<accession>A0ACC2I5P5</accession>
<evidence type="ECO:0000313" key="1">
    <source>
        <dbReference type="EMBL" id="KAJ8110475.1"/>
    </source>
</evidence>